<dbReference type="Gene3D" id="3.40.720.10">
    <property type="entry name" value="Alkaline Phosphatase, subunit A"/>
    <property type="match status" value="1"/>
</dbReference>
<comment type="caution">
    <text evidence="1">The sequence shown here is derived from an EMBL/GenBank/DDBJ whole genome shotgun (WGS) entry which is preliminary data.</text>
</comment>
<reference evidence="1" key="1">
    <citation type="submission" date="2021-03" db="EMBL/GenBank/DDBJ databases">
        <title>Molecular epidemiology and mechanisms of colistin and carbapenem resistance in Enterobacteriaceae from clinical isolates, the environment and porcine samples in Pretoria, South Africa.</title>
        <authorList>
            <person name="Bogoshi D."/>
            <person name="Mbelle N.M."/>
            <person name="Naidoo V."/>
            <person name="Osei Sekyere J."/>
        </authorList>
    </citation>
    <scope>NUCLEOTIDE SEQUENCE</scope>
    <source>
        <strain evidence="1">C029</strain>
    </source>
</reference>
<proteinExistence type="predicted"/>
<dbReference type="SUPFAM" id="SSF53649">
    <property type="entry name" value="Alkaline phosphatase-like"/>
    <property type="match status" value="1"/>
</dbReference>
<evidence type="ECO:0000313" key="2">
    <source>
        <dbReference type="Proteomes" id="UP000664267"/>
    </source>
</evidence>
<dbReference type="InterPro" id="IPR017850">
    <property type="entry name" value="Alkaline_phosphatase_core_sf"/>
</dbReference>
<evidence type="ECO:0000313" key="1">
    <source>
        <dbReference type="EMBL" id="MBO2025978.1"/>
    </source>
</evidence>
<dbReference type="Proteomes" id="UP000664267">
    <property type="component" value="Unassembled WGS sequence"/>
</dbReference>
<gene>
    <name evidence="1" type="ORF">J4733_26265</name>
</gene>
<accession>A0A939SVC7</accession>
<organism evidence="1 2">
    <name type="scientific">Klebsiella pneumoniae</name>
    <dbReference type="NCBI Taxonomy" id="573"/>
    <lineage>
        <taxon>Bacteria</taxon>
        <taxon>Pseudomonadati</taxon>
        <taxon>Pseudomonadota</taxon>
        <taxon>Gammaproteobacteria</taxon>
        <taxon>Enterobacterales</taxon>
        <taxon>Enterobacteriaceae</taxon>
        <taxon>Klebsiella/Raoultella group</taxon>
        <taxon>Klebsiella</taxon>
        <taxon>Klebsiella pneumoniae complex</taxon>
    </lineage>
</organism>
<name>A0A939SVC7_KLEPN</name>
<dbReference type="AlphaFoldDB" id="A0A939SVC7"/>
<dbReference type="EMBL" id="JAGETN010000061">
    <property type="protein sequence ID" value="MBO2025978.1"/>
    <property type="molecule type" value="Genomic_DNA"/>
</dbReference>
<protein>
    <recommendedName>
        <fullName evidence="3">Sulfatase N-terminal domain-containing protein</fullName>
    </recommendedName>
</protein>
<evidence type="ECO:0008006" key="3">
    <source>
        <dbReference type="Google" id="ProtNLM"/>
    </source>
</evidence>
<sequence>MKTGITFTNHQNTANVCTPSRSVMYTGLHMPHTGCLIILASTDELRSGPGITYRGPYDA</sequence>